<evidence type="ECO:0000313" key="1">
    <source>
        <dbReference type="EMBL" id="SEO07253.1"/>
    </source>
</evidence>
<dbReference type="STRING" id="1077947.SAMN05216227_104415"/>
<keyword evidence="1" id="KW-0378">Hydrolase</keyword>
<dbReference type="PANTHER" id="PTHR16222">
    <property type="entry name" value="ADP-RIBOSYLGLYCOHYDROLASE"/>
    <property type="match status" value="1"/>
</dbReference>
<dbReference type="RefSeq" id="WP_050520322.1">
    <property type="nucleotide sequence ID" value="NZ_FOCO01000044.1"/>
</dbReference>
<dbReference type="PANTHER" id="PTHR16222:SF17">
    <property type="entry name" value="SELENOPROTEIN J"/>
    <property type="match status" value="1"/>
</dbReference>
<organism evidence="1 2">
    <name type="scientific">Pseudorhodobacter antarcticus</name>
    <dbReference type="NCBI Taxonomy" id="1077947"/>
    <lineage>
        <taxon>Bacteria</taxon>
        <taxon>Pseudomonadati</taxon>
        <taxon>Pseudomonadota</taxon>
        <taxon>Alphaproteobacteria</taxon>
        <taxon>Rhodobacterales</taxon>
        <taxon>Paracoccaceae</taxon>
        <taxon>Pseudorhodobacter</taxon>
    </lineage>
</organism>
<dbReference type="InterPro" id="IPR050792">
    <property type="entry name" value="ADP-ribosylglycohydrolase"/>
</dbReference>
<protein>
    <submittedName>
        <fullName evidence="1">ADP-ribosylglycohydrolase</fullName>
    </submittedName>
</protein>
<dbReference type="SUPFAM" id="SSF101478">
    <property type="entry name" value="ADP-ribosylglycohydrolase"/>
    <property type="match status" value="1"/>
</dbReference>
<dbReference type="InterPro" id="IPR005502">
    <property type="entry name" value="Ribosyl_crysJ1"/>
</dbReference>
<sequence>MTHPNAAACLMGAFVADAATLGLHWLYDPARIASVATTNGGPAFVPLNPAHFDGVPAYYAHAARQNGDLSQYGEVLATAIHSINDQHGFNLPEYQKAYAAHFGPGGAYVGYIDRVTRGTLQNIASGQTDPSGIDDDQLPAIAALPALVVMGAPASTAQAAVQMTNVNDTATRHALAFADLLARVLNGEPVQTALHAAAATTTGALHTALTAALQNTQNSTDYAETTGRACHLPMALPLAFHILANTTNYTDAINANILAGGDSCGRAIIIGAVMAAAHGTSENGIPAAWITKTNHHTALNHACQTLARNA</sequence>
<dbReference type="AlphaFoldDB" id="A0A1H8LQC3"/>
<dbReference type="EMBL" id="FOCO01000044">
    <property type="protein sequence ID" value="SEO07253.1"/>
    <property type="molecule type" value="Genomic_DNA"/>
</dbReference>
<dbReference type="OrthoDB" id="6193578at2"/>
<accession>A0A1H8LQC3</accession>
<name>A0A1H8LQC3_9RHOB</name>
<evidence type="ECO:0000313" key="2">
    <source>
        <dbReference type="Proteomes" id="UP000183002"/>
    </source>
</evidence>
<dbReference type="GO" id="GO:0016787">
    <property type="term" value="F:hydrolase activity"/>
    <property type="evidence" value="ECO:0007669"/>
    <property type="project" value="UniProtKB-KW"/>
</dbReference>
<dbReference type="Gene3D" id="1.10.4080.10">
    <property type="entry name" value="ADP-ribosylation/Crystallin J1"/>
    <property type="match status" value="1"/>
</dbReference>
<gene>
    <name evidence="1" type="ORF">SAMN05216227_104415</name>
</gene>
<reference evidence="1 2" key="1">
    <citation type="submission" date="2016-10" db="EMBL/GenBank/DDBJ databases">
        <authorList>
            <person name="de Groot N.N."/>
        </authorList>
    </citation>
    <scope>NUCLEOTIDE SEQUENCE [LARGE SCALE GENOMIC DNA]</scope>
    <source>
        <strain evidence="1 2">CGMCC 1.10836</strain>
    </source>
</reference>
<proteinExistence type="predicted"/>
<dbReference type="Pfam" id="PF03747">
    <property type="entry name" value="ADP_ribosyl_GH"/>
    <property type="match status" value="1"/>
</dbReference>
<dbReference type="Proteomes" id="UP000183002">
    <property type="component" value="Unassembled WGS sequence"/>
</dbReference>
<keyword evidence="2" id="KW-1185">Reference proteome</keyword>
<dbReference type="InterPro" id="IPR036705">
    <property type="entry name" value="Ribosyl_crysJ1_sf"/>
</dbReference>